<comment type="caution">
    <text evidence="2">The sequence shown here is derived from an EMBL/GenBank/DDBJ whole genome shotgun (WGS) entry which is preliminary data.</text>
</comment>
<protein>
    <recommendedName>
        <fullName evidence="4">DUF4352 domain-containing protein</fullName>
    </recommendedName>
</protein>
<gene>
    <name evidence="2" type="ORF">ACFO60_09605</name>
</gene>
<dbReference type="RefSeq" id="WP_380839245.1">
    <property type="nucleotide sequence ID" value="NZ_JBHSFP010000004.1"/>
</dbReference>
<organism evidence="2 3">
    <name type="scientific">Sphaerisporangium dianthi</name>
    <dbReference type="NCBI Taxonomy" id="1436120"/>
    <lineage>
        <taxon>Bacteria</taxon>
        <taxon>Bacillati</taxon>
        <taxon>Actinomycetota</taxon>
        <taxon>Actinomycetes</taxon>
        <taxon>Streptosporangiales</taxon>
        <taxon>Streptosporangiaceae</taxon>
        <taxon>Sphaerisporangium</taxon>
    </lineage>
</organism>
<keyword evidence="1" id="KW-0472">Membrane</keyword>
<reference evidence="3" key="1">
    <citation type="journal article" date="2019" name="Int. J. Syst. Evol. Microbiol.">
        <title>The Global Catalogue of Microorganisms (GCM) 10K type strain sequencing project: providing services to taxonomists for standard genome sequencing and annotation.</title>
        <authorList>
            <consortium name="The Broad Institute Genomics Platform"/>
            <consortium name="The Broad Institute Genome Sequencing Center for Infectious Disease"/>
            <person name="Wu L."/>
            <person name="Ma J."/>
        </authorList>
    </citation>
    <scope>NUCLEOTIDE SEQUENCE [LARGE SCALE GENOMIC DNA]</scope>
    <source>
        <strain evidence="3">CGMCC 4.7132</strain>
    </source>
</reference>
<evidence type="ECO:0000313" key="3">
    <source>
        <dbReference type="Proteomes" id="UP001596004"/>
    </source>
</evidence>
<keyword evidence="1" id="KW-0812">Transmembrane</keyword>
<dbReference type="Proteomes" id="UP001596004">
    <property type="component" value="Unassembled WGS sequence"/>
</dbReference>
<sequence length="207" mass="22649">MTTPEPTPGRTESRRGPLRPWIALTAVVFALATVLALSWPAGGLQESKPDIPHRRLGQTTVGHRFAIKPYKATYVTKDPAPGLGEAKTGRFLVIEIQVENVGDLTGTVTGLMARLNIKVSPGSVVIDRIKDRKSGFVIRDGRSDREQLQPGLVERVMAVYNVPAGAPDPTSLTATFKDEEFKPWFSSELSDWLPGEDLAIYDLEVGR</sequence>
<evidence type="ECO:0000256" key="1">
    <source>
        <dbReference type="SAM" id="Phobius"/>
    </source>
</evidence>
<evidence type="ECO:0000313" key="2">
    <source>
        <dbReference type="EMBL" id="MFC4531017.1"/>
    </source>
</evidence>
<keyword evidence="3" id="KW-1185">Reference proteome</keyword>
<keyword evidence="1" id="KW-1133">Transmembrane helix</keyword>
<feature type="transmembrane region" description="Helical" evidence="1">
    <location>
        <begin position="21"/>
        <end position="41"/>
    </location>
</feature>
<proteinExistence type="predicted"/>
<name>A0ABV9CEE2_9ACTN</name>
<accession>A0ABV9CEE2</accession>
<evidence type="ECO:0008006" key="4">
    <source>
        <dbReference type="Google" id="ProtNLM"/>
    </source>
</evidence>
<dbReference type="EMBL" id="JBHSFP010000004">
    <property type="protein sequence ID" value="MFC4531017.1"/>
    <property type="molecule type" value="Genomic_DNA"/>
</dbReference>